<feature type="domain" description="Glycosyl transferase family 1" evidence="8">
    <location>
        <begin position="416"/>
        <end position="590"/>
    </location>
</feature>
<keyword evidence="3" id="KW-0313">Glucose metabolism</keyword>
<evidence type="ECO:0000256" key="5">
    <source>
        <dbReference type="ARBA" id="ARBA00022679"/>
    </source>
</evidence>
<reference evidence="10" key="1">
    <citation type="journal article" date="2020" name="Stud. Mycol.">
        <title>101 Dothideomycetes genomes: a test case for predicting lifestyles and emergence of pathogens.</title>
        <authorList>
            <person name="Haridas S."/>
            <person name="Albert R."/>
            <person name="Binder M."/>
            <person name="Bloem J."/>
            <person name="Labutti K."/>
            <person name="Salamov A."/>
            <person name="Andreopoulos B."/>
            <person name="Baker S."/>
            <person name="Barry K."/>
            <person name="Bills G."/>
            <person name="Bluhm B."/>
            <person name="Cannon C."/>
            <person name="Castanera R."/>
            <person name="Culley D."/>
            <person name="Daum C."/>
            <person name="Ezra D."/>
            <person name="Gonzalez J."/>
            <person name="Henrissat B."/>
            <person name="Kuo A."/>
            <person name="Liang C."/>
            <person name="Lipzen A."/>
            <person name="Lutzoni F."/>
            <person name="Magnuson J."/>
            <person name="Mondo S."/>
            <person name="Nolan M."/>
            <person name="Ohm R."/>
            <person name="Pangilinan J."/>
            <person name="Park H.-J."/>
            <person name="Ramirez L."/>
            <person name="Alfaro M."/>
            <person name="Sun H."/>
            <person name="Tritt A."/>
            <person name="Yoshinaga Y."/>
            <person name="Zwiers L.-H."/>
            <person name="Turgeon B."/>
            <person name="Goodwin S."/>
            <person name="Spatafora J."/>
            <person name="Crous P."/>
            <person name="Grigoriev I."/>
        </authorList>
    </citation>
    <scope>NUCLEOTIDE SEQUENCE</scope>
    <source>
        <strain evidence="10">CBS 110217</strain>
    </source>
</reference>
<evidence type="ECO:0000259" key="8">
    <source>
        <dbReference type="Pfam" id="PF00534"/>
    </source>
</evidence>
<accession>A0A9P4H6D3</accession>
<dbReference type="OrthoDB" id="937291at2759"/>
<evidence type="ECO:0000256" key="1">
    <source>
        <dbReference type="ARBA" id="ARBA00009481"/>
    </source>
</evidence>
<evidence type="ECO:0000259" key="9">
    <source>
        <dbReference type="Pfam" id="PF21269"/>
    </source>
</evidence>
<keyword evidence="6" id="KW-0119">Carbohydrate metabolism</keyword>
<dbReference type="Gene3D" id="3.40.50.2000">
    <property type="entry name" value="Glycogen Phosphorylase B"/>
    <property type="match status" value="2"/>
</dbReference>
<dbReference type="Pfam" id="PF00534">
    <property type="entry name" value="Glycos_transf_1"/>
    <property type="match status" value="1"/>
</dbReference>
<feature type="compositionally biased region" description="Polar residues" evidence="7">
    <location>
        <begin position="659"/>
        <end position="675"/>
    </location>
</feature>
<dbReference type="AlphaFoldDB" id="A0A9P4H6D3"/>
<evidence type="ECO:0000256" key="2">
    <source>
        <dbReference type="ARBA" id="ARBA00011738"/>
    </source>
</evidence>
<comment type="subunit">
    <text evidence="2">Homodimer.</text>
</comment>
<dbReference type="InterPro" id="IPR001296">
    <property type="entry name" value="Glyco_trans_1"/>
</dbReference>
<feature type="compositionally biased region" description="Low complexity" evidence="7">
    <location>
        <begin position="676"/>
        <end position="687"/>
    </location>
</feature>
<dbReference type="InterPro" id="IPR052078">
    <property type="entry name" value="Trehalose_Metab_GTase"/>
</dbReference>
<dbReference type="EMBL" id="ML978206">
    <property type="protein sequence ID" value="KAF2028973.1"/>
    <property type="molecule type" value="Genomic_DNA"/>
</dbReference>
<protein>
    <submittedName>
        <fullName evidence="10">Trehalose synthase (Ccg-9)</fullName>
    </submittedName>
</protein>
<keyword evidence="4" id="KW-0328">Glycosyltransferase</keyword>
<keyword evidence="11" id="KW-1185">Reference proteome</keyword>
<comment type="similarity">
    <text evidence="1">Belongs to the glycosyltransferase group 1 family. Glycosyltransferase 4 subfamily.</text>
</comment>
<dbReference type="GO" id="GO:0016757">
    <property type="term" value="F:glycosyltransferase activity"/>
    <property type="evidence" value="ECO:0007669"/>
    <property type="project" value="UniProtKB-KW"/>
</dbReference>
<feature type="domain" description="Trehalose synthase N-terminal" evidence="9">
    <location>
        <begin position="196"/>
        <end position="361"/>
    </location>
</feature>
<proteinExistence type="inferred from homology"/>
<evidence type="ECO:0000256" key="7">
    <source>
        <dbReference type="SAM" id="MobiDB-lite"/>
    </source>
</evidence>
<name>A0A9P4H6D3_9PLEO</name>
<feature type="region of interest" description="Disordered" evidence="7">
    <location>
        <begin position="651"/>
        <end position="692"/>
    </location>
</feature>
<dbReference type="InterPro" id="IPR049438">
    <property type="entry name" value="TreT_GT1"/>
</dbReference>
<evidence type="ECO:0000256" key="6">
    <source>
        <dbReference type="ARBA" id="ARBA00023277"/>
    </source>
</evidence>
<dbReference type="PANTHER" id="PTHR47779">
    <property type="entry name" value="SYNTHASE (CCG-9), PUTATIVE (AFU_ORTHOLOGUE AFUA_3G12100)-RELATED"/>
    <property type="match status" value="1"/>
</dbReference>
<comment type="caution">
    <text evidence="10">The sequence shown here is derived from an EMBL/GenBank/DDBJ whole genome shotgun (WGS) entry which is preliminary data.</text>
</comment>
<sequence>IAPKEDDPRKFLVGITLHDGTYSMDYAVHQVYRPDTSGYEQHHGEGIEDFIASKVLKFKTEKYYKVAGCGITKLTAEICPKLATKLWLSQDIVTLVLDPFGKDADHDEQDYHGPTMGTEWQVDEESDSVVRKALEQFGQEHQLRVQVWRHNRVGVDANDKAQLLTRDDFKDTVHFNTWDTTMAYADRLCGTKIAFFNSTPQGGGVALMRHALVRFCRIAKVQCDWYVPRPKPEVFRITKTNHNILQGVDMQSQLTPEHIQALDEWCEQNAERYWLSNGGPLMARSEGGAHVIIIDDPQMPKLVEIAKQNDPDRPVIFRSHIQVRADLVDQPDAHAATVWNWIWQHIHKCDVFVSHPVPEFVPRIVPSEKVGYMPATTDWLDGLNKNLHPLDEEYYLLKFQREAIAKGYKFRFDFAGRDYIVQIARFDPAKGILHVLGAFAKLRRDHMKDWKLGKTPQLVIAGHGAVDDPDAVPIYNEVMETIKRDYQDLEEDIIVMRVGPVDQILNSLMAHSKIALQLSNREGFEVKVSEALHHGKPVIATRRGGIPLQIEHGQTGFLVESDNDTPANVAKYLCDLFADGALYDRMSAAATGVSDEVSTVGNAMSWLYLANMLAQDRTITPNRRWISDMAREELHCPYDESEESKEVLLKRSLSETNRKSSITTENRGSMDNSSNTDTAVEAATDAESPNSKPVCKACLEWAAELATREKNATSAT</sequence>
<evidence type="ECO:0000256" key="4">
    <source>
        <dbReference type="ARBA" id="ARBA00022676"/>
    </source>
</evidence>
<dbReference type="Proteomes" id="UP000799777">
    <property type="component" value="Unassembled WGS sequence"/>
</dbReference>
<dbReference type="Pfam" id="PF21269">
    <property type="entry name" value="TreT_GT1"/>
    <property type="match status" value="1"/>
</dbReference>
<evidence type="ECO:0000313" key="11">
    <source>
        <dbReference type="Proteomes" id="UP000799777"/>
    </source>
</evidence>
<gene>
    <name evidence="10" type="ORF">EK21DRAFT_68667</name>
</gene>
<evidence type="ECO:0000313" key="10">
    <source>
        <dbReference type="EMBL" id="KAF2028973.1"/>
    </source>
</evidence>
<dbReference type="PANTHER" id="PTHR47779:SF1">
    <property type="entry name" value="SYNTHASE (CCG-9), PUTATIVE (AFU_ORTHOLOGUE AFUA_3G12100)-RELATED"/>
    <property type="match status" value="1"/>
</dbReference>
<organism evidence="10 11">
    <name type="scientific">Setomelanomma holmii</name>
    <dbReference type="NCBI Taxonomy" id="210430"/>
    <lineage>
        <taxon>Eukaryota</taxon>
        <taxon>Fungi</taxon>
        <taxon>Dikarya</taxon>
        <taxon>Ascomycota</taxon>
        <taxon>Pezizomycotina</taxon>
        <taxon>Dothideomycetes</taxon>
        <taxon>Pleosporomycetidae</taxon>
        <taxon>Pleosporales</taxon>
        <taxon>Pleosporineae</taxon>
        <taxon>Phaeosphaeriaceae</taxon>
        <taxon>Setomelanomma</taxon>
    </lineage>
</organism>
<evidence type="ECO:0000256" key="3">
    <source>
        <dbReference type="ARBA" id="ARBA00022526"/>
    </source>
</evidence>
<dbReference type="GO" id="GO:0006006">
    <property type="term" value="P:glucose metabolic process"/>
    <property type="evidence" value="ECO:0007669"/>
    <property type="project" value="UniProtKB-KW"/>
</dbReference>
<feature type="non-terminal residue" evidence="10">
    <location>
        <position position="1"/>
    </location>
</feature>
<dbReference type="SUPFAM" id="SSF53756">
    <property type="entry name" value="UDP-Glycosyltransferase/glycogen phosphorylase"/>
    <property type="match status" value="1"/>
</dbReference>
<keyword evidence="5" id="KW-0808">Transferase</keyword>